<dbReference type="InterPro" id="IPR005519">
    <property type="entry name" value="Acid_phosphat_B-like"/>
</dbReference>
<comment type="similarity">
    <text evidence="4">Belongs to the APS1/VSP family.</text>
</comment>
<comment type="function">
    <text evidence="1">May function as somatic storage protein during early seedling development.</text>
</comment>
<evidence type="ECO:0008006" key="7">
    <source>
        <dbReference type="Google" id="ProtNLM"/>
    </source>
</evidence>
<sequence length="231" mass="25973">MQATSHAMLPPRQIHLLRRNSGASGHWISGIDCLSWRFGVETNTIQGWRLVPENCKDYVGHYMLGKQYREDCDVVAKAALEYAKSLKLAGDGKDVWVLDIDETALSNLPYYARSDVAFGQDSETGTTSLVYKSNKRKELVKTGYRILGNMGDQWSDLLGSNIGNRTFKLPDPMQDSETGTTSLVYKSNKRKELVKTGYRILGNMGDQWSDLLGSNIGNRTFKLPDPMYYIS</sequence>
<evidence type="ECO:0000256" key="4">
    <source>
        <dbReference type="PIRNR" id="PIRNR002674"/>
    </source>
</evidence>
<dbReference type="PANTHER" id="PTHR31284:SF19">
    <property type="entry name" value="VEGETATIVE STORAGE PROTEIN 1-RELATED"/>
    <property type="match status" value="1"/>
</dbReference>
<evidence type="ECO:0000256" key="1">
    <source>
        <dbReference type="ARBA" id="ARBA00002410"/>
    </source>
</evidence>
<dbReference type="PANTHER" id="PTHR31284">
    <property type="entry name" value="ACID PHOSPHATASE-LIKE PROTEIN"/>
    <property type="match status" value="1"/>
</dbReference>
<evidence type="ECO:0000256" key="3">
    <source>
        <dbReference type="ARBA" id="ARBA00023180"/>
    </source>
</evidence>
<dbReference type="Gene3D" id="3.40.50.1000">
    <property type="entry name" value="HAD superfamily/HAD-like"/>
    <property type="match status" value="3"/>
</dbReference>
<gene>
    <name evidence="5" type="ORF">ILEXP_LOCUS44294</name>
</gene>
<comment type="caution">
    <text evidence="5">The sequence shown here is derived from an EMBL/GenBank/DDBJ whole genome shotgun (WGS) entry which is preliminary data.</text>
</comment>
<dbReference type="AlphaFoldDB" id="A0ABC8U3B7"/>
<keyword evidence="2" id="KW-0758">Storage protein</keyword>
<keyword evidence="3" id="KW-0325">Glycoprotein</keyword>
<evidence type="ECO:0000313" key="5">
    <source>
        <dbReference type="EMBL" id="CAK9174543.1"/>
    </source>
</evidence>
<dbReference type="InterPro" id="IPR023214">
    <property type="entry name" value="HAD_sf"/>
</dbReference>
<evidence type="ECO:0000256" key="2">
    <source>
        <dbReference type="ARBA" id="ARBA00022761"/>
    </source>
</evidence>
<dbReference type="Proteomes" id="UP001642360">
    <property type="component" value="Unassembled WGS sequence"/>
</dbReference>
<proteinExistence type="inferred from homology"/>
<dbReference type="GO" id="GO:0045735">
    <property type="term" value="F:nutrient reservoir activity"/>
    <property type="evidence" value="ECO:0007669"/>
    <property type="project" value="UniProtKB-KW"/>
</dbReference>
<dbReference type="PIRSF" id="PIRSF002674">
    <property type="entry name" value="VSP"/>
    <property type="match status" value="1"/>
</dbReference>
<name>A0ABC8U3B7_9AQUA</name>
<dbReference type="InterPro" id="IPR014403">
    <property type="entry name" value="APS1/VSP"/>
</dbReference>
<reference evidence="5 6" key="1">
    <citation type="submission" date="2024-02" db="EMBL/GenBank/DDBJ databases">
        <authorList>
            <person name="Vignale AGUSTIN F."/>
            <person name="Sosa J E."/>
            <person name="Modenutti C."/>
        </authorList>
    </citation>
    <scope>NUCLEOTIDE SEQUENCE [LARGE SCALE GENOMIC DNA]</scope>
</reference>
<dbReference type="EMBL" id="CAUOFW020006391">
    <property type="protein sequence ID" value="CAK9174543.1"/>
    <property type="molecule type" value="Genomic_DNA"/>
</dbReference>
<accession>A0ABC8U3B7</accession>
<dbReference type="Pfam" id="PF03767">
    <property type="entry name" value="Acid_phosphat_B"/>
    <property type="match status" value="3"/>
</dbReference>
<organism evidence="5 6">
    <name type="scientific">Ilex paraguariensis</name>
    <name type="common">yerba mate</name>
    <dbReference type="NCBI Taxonomy" id="185542"/>
    <lineage>
        <taxon>Eukaryota</taxon>
        <taxon>Viridiplantae</taxon>
        <taxon>Streptophyta</taxon>
        <taxon>Embryophyta</taxon>
        <taxon>Tracheophyta</taxon>
        <taxon>Spermatophyta</taxon>
        <taxon>Magnoliopsida</taxon>
        <taxon>eudicotyledons</taxon>
        <taxon>Gunneridae</taxon>
        <taxon>Pentapetalae</taxon>
        <taxon>asterids</taxon>
        <taxon>campanulids</taxon>
        <taxon>Aquifoliales</taxon>
        <taxon>Aquifoliaceae</taxon>
        <taxon>Ilex</taxon>
    </lineage>
</organism>
<keyword evidence="6" id="KW-1185">Reference proteome</keyword>
<protein>
    <recommendedName>
        <fullName evidence="7">Acid phosphatase</fullName>
    </recommendedName>
</protein>
<evidence type="ECO:0000313" key="6">
    <source>
        <dbReference type="Proteomes" id="UP001642360"/>
    </source>
</evidence>